<feature type="region of interest" description="Disordered" evidence="1">
    <location>
        <begin position="1"/>
        <end position="39"/>
    </location>
</feature>
<organism evidence="2 3">
    <name type="scientific">Porphyra umbilicalis</name>
    <name type="common">Purple laver</name>
    <name type="synonym">Red alga</name>
    <dbReference type="NCBI Taxonomy" id="2786"/>
    <lineage>
        <taxon>Eukaryota</taxon>
        <taxon>Rhodophyta</taxon>
        <taxon>Bangiophyceae</taxon>
        <taxon>Bangiales</taxon>
        <taxon>Bangiaceae</taxon>
        <taxon>Porphyra</taxon>
    </lineage>
</organism>
<proteinExistence type="predicted"/>
<accession>A0A1X6NZ57</accession>
<name>A0A1X6NZ57_PORUM</name>
<evidence type="ECO:0000256" key="1">
    <source>
        <dbReference type="SAM" id="MobiDB-lite"/>
    </source>
</evidence>
<dbReference type="EMBL" id="KV918977">
    <property type="protein sequence ID" value="OSX73825.1"/>
    <property type="molecule type" value="Genomic_DNA"/>
</dbReference>
<dbReference type="AlphaFoldDB" id="A0A1X6NZ57"/>
<gene>
    <name evidence="2" type="ORF">BU14_0325s0005</name>
</gene>
<reference evidence="2 3" key="1">
    <citation type="submission" date="2017-03" db="EMBL/GenBank/DDBJ databases">
        <title>WGS assembly of Porphyra umbilicalis.</title>
        <authorList>
            <person name="Brawley S.H."/>
            <person name="Blouin N.A."/>
            <person name="Ficko-Blean E."/>
            <person name="Wheeler G.L."/>
            <person name="Lohr M."/>
            <person name="Goodson H.V."/>
            <person name="Jenkins J.W."/>
            <person name="Blaby-Haas C.E."/>
            <person name="Helliwell K.E."/>
            <person name="Chan C."/>
            <person name="Marriage T."/>
            <person name="Bhattacharya D."/>
            <person name="Klein A.S."/>
            <person name="Badis Y."/>
            <person name="Brodie J."/>
            <person name="Cao Y."/>
            <person name="Collen J."/>
            <person name="Dittami S.M."/>
            <person name="Gachon C.M."/>
            <person name="Green B.R."/>
            <person name="Karpowicz S."/>
            <person name="Kim J.W."/>
            <person name="Kudahl U."/>
            <person name="Lin S."/>
            <person name="Michel G."/>
            <person name="Mittag M."/>
            <person name="Olson B.J."/>
            <person name="Pangilinan J."/>
            <person name="Peng Y."/>
            <person name="Qiu H."/>
            <person name="Shu S."/>
            <person name="Singer J.T."/>
            <person name="Smith A.G."/>
            <person name="Sprecher B.N."/>
            <person name="Wagner V."/>
            <person name="Wang W."/>
            <person name="Wang Z.-Y."/>
            <person name="Yan J."/>
            <person name="Yarish C."/>
            <person name="Zoeuner-Riek S."/>
            <person name="Zhuang Y."/>
            <person name="Zou Y."/>
            <person name="Lindquist E.A."/>
            <person name="Grimwood J."/>
            <person name="Barry K."/>
            <person name="Rokhsar D.S."/>
            <person name="Schmutz J."/>
            <person name="Stiller J.W."/>
            <person name="Grossman A.R."/>
            <person name="Prochnik S.E."/>
        </authorList>
    </citation>
    <scope>NUCLEOTIDE SEQUENCE [LARGE SCALE GENOMIC DNA]</scope>
    <source>
        <strain evidence="2">4086291</strain>
    </source>
</reference>
<evidence type="ECO:0000313" key="3">
    <source>
        <dbReference type="Proteomes" id="UP000218209"/>
    </source>
</evidence>
<evidence type="ECO:0000313" key="2">
    <source>
        <dbReference type="EMBL" id="OSX73825.1"/>
    </source>
</evidence>
<sequence>MPPPMALPAGARDAPSSAATADGEAEADDPSCLRHTPSTVRRLAGEYERRDQFASDEREFIESTWLKLKEGPRTEAAQAVEADIKAAVAAANEGPGGGGDPADEKEPSFAIKAAIVAVASGKQLPAQ</sequence>
<dbReference type="Proteomes" id="UP000218209">
    <property type="component" value="Unassembled WGS sequence"/>
</dbReference>
<protein>
    <submittedName>
        <fullName evidence="2">Uncharacterized protein</fullName>
    </submittedName>
</protein>
<keyword evidence="3" id="KW-1185">Reference proteome</keyword>